<dbReference type="RefSeq" id="XP_013760735.1">
    <property type="nucleotide sequence ID" value="XM_013905281.1"/>
</dbReference>
<dbReference type="InterPro" id="IPR011545">
    <property type="entry name" value="DEAD/DEAH_box_helicase_dom"/>
</dbReference>
<dbReference type="SMART" id="SM00490">
    <property type="entry name" value="HELICc"/>
    <property type="match status" value="1"/>
</dbReference>
<dbReference type="SMART" id="SM00487">
    <property type="entry name" value="DEXDc"/>
    <property type="match status" value="1"/>
</dbReference>
<evidence type="ECO:0000256" key="2">
    <source>
        <dbReference type="ARBA" id="ARBA00022840"/>
    </source>
</evidence>
<organism evidence="5 6">
    <name type="scientific">Thecamonas trahens ATCC 50062</name>
    <dbReference type="NCBI Taxonomy" id="461836"/>
    <lineage>
        <taxon>Eukaryota</taxon>
        <taxon>Apusozoa</taxon>
        <taxon>Apusomonadida</taxon>
        <taxon>Apusomonadidae</taxon>
        <taxon>Thecamonas</taxon>
    </lineage>
</organism>
<dbReference type="GO" id="GO:0004386">
    <property type="term" value="F:helicase activity"/>
    <property type="evidence" value="ECO:0007669"/>
    <property type="project" value="TreeGrafter"/>
</dbReference>
<keyword evidence="1" id="KW-0547">Nucleotide-binding</keyword>
<proteinExistence type="predicted"/>
<dbReference type="SUPFAM" id="SSF52540">
    <property type="entry name" value="P-loop containing nucleoside triphosphate hydrolases"/>
    <property type="match status" value="1"/>
</dbReference>
<dbReference type="InterPro" id="IPR007502">
    <property type="entry name" value="Helicase-assoc_dom"/>
</dbReference>
<evidence type="ECO:0000259" key="3">
    <source>
        <dbReference type="PROSITE" id="PS51192"/>
    </source>
</evidence>
<keyword evidence="6" id="KW-1185">Reference proteome</keyword>
<dbReference type="Proteomes" id="UP000054408">
    <property type="component" value="Unassembled WGS sequence"/>
</dbReference>
<dbReference type="GO" id="GO:0003723">
    <property type="term" value="F:RNA binding"/>
    <property type="evidence" value="ECO:0007669"/>
    <property type="project" value="TreeGrafter"/>
</dbReference>
<dbReference type="InterPro" id="IPR027417">
    <property type="entry name" value="P-loop_NTPase"/>
</dbReference>
<dbReference type="Gene3D" id="1.20.120.1080">
    <property type="match status" value="1"/>
</dbReference>
<dbReference type="PANTHER" id="PTHR18934:SF145">
    <property type="entry name" value="ATP-DEPENDENT RNA HELICASE DHX57-RELATED"/>
    <property type="match status" value="1"/>
</dbReference>
<evidence type="ECO:0000313" key="6">
    <source>
        <dbReference type="Proteomes" id="UP000054408"/>
    </source>
</evidence>
<dbReference type="Gene3D" id="3.40.50.1010">
    <property type="entry name" value="5'-nuclease"/>
    <property type="match status" value="1"/>
</dbReference>
<dbReference type="InterPro" id="IPR014001">
    <property type="entry name" value="Helicase_ATP-bd"/>
</dbReference>
<dbReference type="Gene3D" id="3.40.50.300">
    <property type="entry name" value="P-loop containing nucleotide triphosphate hydrolases"/>
    <property type="match status" value="2"/>
</dbReference>
<keyword evidence="2" id="KW-0067">ATP-binding</keyword>
<gene>
    <name evidence="5" type="ORF">AMSG_02901</name>
</gene>
<name>A0A0L0D272_THETB</name>
<evidence type="ECO:0000256" key="1">
    <source>
        <dbReference type="ARBA" id="ARBA00022741"/>
    </source>
</evidence>
<evidence type="ECO:0000313" key="5">
    <source>
        <dbReference type="EMBL" id="KNC46444.1"/>
    </source>
</evidence>
<dbReference type="STRING" id="461836.A0A0L0D272"/>
<protein>
    <submittedName>
        <fullName evidence="5">Uncharacterized protein</fullName>
    </submittedName>
</protein>
<dbReference type="CDD" id="cd18791">
    <property type="entry name" value="SF2_C_RHA"/>
    <property type="match status" value="1"/>
</dbReference>
<dbReference type="Pfam" id="PF00271">
    <property type="entry name" value="Helicase_C"/>
    <property type="match status" value="1"/>
</dbReference>
<evidence type="ECO:0000259" key="4">
    <source>
        <dbReference type="PROSITE" id="PS51194"/>
    </source>
</evidence>
<feature type="domain" description="Helicase ATP-binding" evidence="3">
    <location>
        <begin position="749"/>
        <end position="911"/>
    </location>
</feature>
<dbReference type="OrthoDB" id="66977at2759"/>
<dbReference type="GeneID" id="25562546"/>
<dbReference type="EMBL" id="GL349442">
    <property type="protein sequence ID" value="KNC46444.1"/>
    <property type="molecule type" value="Genomic_DNA"/>
</dbReference>
<dbReference type="PROSITE" id="PS51194">
    <property type="entry name" value="HELICASE_CTER"/>
    <property type="match status" value="1"/>
</dbReference>
<dbReference type="PANTHER" id="PTHR18934">
    <property type="entry name" value="ATP-DEPENDENT RNA HELICASE"/>
    <property type="match status" value="1"/>
</dbReference>
<dbReference type="CDD" id="cd17917">
    <property type="entry name" value="DEXHc_RHA-like"/>
    <property type="match status" value="1"/>
</dbReference>
<dbReference type="eggNOG" id="KOG0920">
    <property type="taxonomic scope" value="Eukaryota"/>
</dbReference>
<feature type="domain" description="Helicase C-terminal" evidence="4">
    <location>
        <begin position="1054"/>
        <end position="1236"/>
    </location>
</feature>
<sequence length="1963" mass="209107">MGIRGLWTYLQEKQSTVAVEWKAEVATDASDDASHRPRLLVDGLGFIFHVVQGALRERADAGGLKYLALLGVDYAIVGPALTHALDALTRRGFDVELYMDGSRGSASASSLKAAAAAGAAGATGADRGSLSSTNGVVAKRNAWISRMNEGIADMAAAMAALAGYSSPIGLPWTKPPLMKEEALEALAGMDHVTIVSCDGEADPIMADVMRTAEAAAPGAVAAILGFDTDFAVMAGPIRYLPLPWLNLAAAVADPSLPLEGWLIEPIRVARSLGLGDSVDALIEVAIVLGDDFSSHFVHRYNLPGMLGLKDYHRSEKRTWVAPAEASGWLMALPSPQLEAAPVLVDLMHRDGDVCRAITYARSFYGSSVTSYVQPQASPEQDAAVTTVATGISGVPPAVLDALAAGTVPSWARTVALRGEAWCSLPLETLQASQLSATDLVAPLRLVFYEIVLGGWCGLPAVAEFVRIGDNVRMVARERWSVIASHFSQTFFAPLTAAGIPHAALDGPLLALVRAPRISFDLSAAFFEYFIAVATSQGTRQVPPTTDEPQVLSGYYFTTLVRVIAVLGSRVGLSMDELARIATAMVAARSSSSRAASYLAALEAEEGLTPGADRPALRAVSIFAWLQLVYKYVKALARLIGLPTASFPRPSSVLSTLAFYAALAAEGFDAAEAMECPELRDVFQTALTGLAQPTLDYYAESVEAAATAAAAAASEAAARAAAAPPSVDELAQLKAMGEGLPVSAHRDHIVQLIDSQQIVCIEGETGCGKSTMVPQFILDAHPEARIIVTQPRRLAAVSLARHVANMRGSRLGAEVGYRIGGEHAAARGRTALTFVTTGYLLALLVHHPDALADYTHVVLDEVHERDLDMDLLTLVLKLHLRQYGVKLILMSATMDVKVFVDYFMRPIETTNAETGATERVVVADARPPKVFVGVHRFPSRVVYLDTICDLADVERAIVVHEDGDGDAVAPASAPDFDPHDAFFEVEVDEATRASLFQGLKTFCKSFGATLPDKAAFATLAQPGPAAAPAYVSHARVPPLLAKPEVLVPLLRAGVGVVEALAEPGAAVLIFLPGLGAITELYDMFEQNANVYSALTHSGTVGRESKPLLNLVVLHSSIPRAEQEAAFNAPPLDATNVVLATNIAESSITVPGLTAVLDYGLEKVVQYDPKSNMTCLLRSWAAKSSAKQRSGRAGRLSPGTVVRMYPKFFFEDYMPEYGKPDIERMPLERLVLRIRQLGLGSVKDVLAKIITPPAESRVVRALEELDAWGAMRSRAEDAEITILGHMAMALPVDLKYARLVFLGVTFGLPVDGIIMAAALTIQDVFSLPSPFFLKSLAEFRARMHESLLDRAKYDAGAYSEPIAVLRLFRSWLAKRAKARPGTERSALARFCRARAVSWKRISQLENLVKEIATKVMTFLPAQGSVRAAVYSLSKLRVHNSAAGRVAPDPRLKALLAAAFPLNYLRGSKTPKNVKIAPAVLARGLPPERTVIWNSLPEASESYLKSALVAEGDGPPLDFTLHRGSGWYAMVFPEPPAPLTPPADQLDARPKLALEVQLMLQLANGRGRMKLPSKASVVGMVLGKAKTVDVQPPMSPWQLTWAPMGGFSDAGKVYPYFRSPLAGYALVDTSTKTARAVAATIQGTNSADIFRATGCTLLEPLPLYDGILLTTISRGWELQAVVGGLASDTIVGVVYWLDSTTAGSGKVCKVAFAKPLGLAALSAINTLRAMLSSAFDSSGGIVDLPKPAELTAALEALELPANAPLDVVLDQSLVELQSNVAADLTVANAPRAATDGPILAQFASLSSTLQPACAADGGNASDGDPARVAWLVDRVEETLKRMGKPLDSATPASITKTMLEVIKSRLVLNDHKIAGVLRPALCDRLQRAGSASMADFLTVHAKTINDRMDAYFAALADQKAAMTAARALAATPDADRARAQHLLAAMAADIYDDYYSDDDDVYGRGN</sequence>
<dbReference type="InterPro" id="IPR001650">
    <property type="entry name" value="Helicase_C-like"/>
</dbReference>
<accession>A0A0L0D272</accession>
<reference evidence="5 6" key="1">
    <citation type="submission" date="2010-05" db="EMBL/GenBank/DDBJ databases">
        <title>The Genome Sequence of Thecamonas trahens ATCC 50062.</title>
        <authorList>
            <consortium name="The Broad Institute Genome Sequencing Platform"/>
            <person name="Russ C."/>
            <person name="Cuomo C."/>
            <person name="Shea T."/>
            <person name="Young S.K."/>
            <person name="Zeng Q."/>
            <person name="Koehrsen M."/>
            <person name="Haas B."/>
            <person name="Borodovsky M."/>
            <person name="Guigo R."/>
            <person name="Alvarado L."/>
            <person name="Berlin A."/>
            <person name="Bochicchio J."/>
            <person name="Borenstein D."/>
            <person name="Chapman S."/>
            <person name="Chen Z."/>
            <person name="Freedman E."/>
            <person name="Gellesch M."/>
            <person name="Goldberg J."/>
            <person name="Griggs A."/>
            <person name="Gujja S."/>
            <person name="Heilman E."/>
            <person name="Heiman D."/>
            <person name="Hepburn T."/>
            <person name="Howarth C."/>
            <person name="Jen D."/>
            <person name="Larson L."/>
            <person name="Mehta T."/>
            <person name="Park D."/>
            <person name="Pearson M."/>
            <person name="Roberts A."/>
            <person name="Saif S."/>
            <person name="Shenoy N."/>
            <person name="Sisk P."/>
            <person name="Stolte C."/>
            <person name="Sykes S."/>
            <person name="Thomson T."/>
            <person name="Walk T."/>
            <person name="White J."/>
            <person name="Yandava C."/>
            <person name="Burger G."/>
            <person name="Gray M.W."/>
            <person name="Holland P.W.H."/>
            <person name="King N."/>
            <person name="Lang F.B.F."/>
            <person name="Roger A.J."/>
            <person name="Ruiz-Trillo I."/>
            <person name="Lander E."/>
            <person name="Nusbaum C."/>
        </authorList>
    </citation>
    <scope>NUCLEOTIDE SEQUENCE [LARGE SCALE GENOMIC DNA]</scope>
    <source>
        <strain evidence="5 6">ATCC 50062</strain>
    </source>
</reference>
<dbReference type="Pfam" id="PF00270">
    <property type="entry name" value="DEAD"/>
    <property type="match status" value="1"/>
</dbReference>
<dbReference type="GO" id="GO:0005524">
    <property type="term" value="F:ATP binding"/>
    <property type="evidence" value="ECO:0007669"/>
    <property type="project" value="UniProtKB-KW"/>
</dbReference>
<dbReference type="PROSITE" id="PS51192">
    <property type="entry name" value="HELICASE_ATP_BIND_1"/>
    <property type="match status" value="1"/>
</dbReference>
<dbReference type="SMART" id="SM00847">
    <property type="entry name" value="HA2"/>
    <property type="match status" value="1"/>
</dbReference>